<dbReference type="Gene3D" id="3.10.450.50">
    <property type="match status" value="1"/>
</dbReference>
<evidence type="ECO:0000313" key="2">
    <source>
        <dbReference type="EMBL" id="MBL1089124.1"/>
    </source>
</evidence>
<reference evidence="2 3" key="1">
    <citation type="submission" date="2021-01" db="EMBL/GenBank/DDBJ databases">
        <title>WGS of actinomycetes isolated from Thailand.</title>
        <authorList>
            <person name="Thawai C."/>
        </authorList>
    </citation>
    <scope>NUCLEOTIDE SEQUENCE [LARGE SCALE GENOMIC DNA]</scope>
    <source>
        <strain evidence="2 3">CH9-7</strain>
    </source>
</reference>
<protein>
    <submittedName>
        <fullName evidence="2">SgcJ/EcaC family oxidoreductase</fullName>
    </submittedName>
</protein>
<evidence type="ECO:0000313" key="3">
    <source>
        <dbReference type="Proteomes" id="UP000629371"/>
    </source>
</evidence>
<dbReference type="Proteomes" id="UP000629371">
    <property type="component" value="Unassembled WGS sequence"/>
</dbReference>
<gene>
    <name evidence="2" type="ORF">JK360_06920</name>
</gene>
<dbReference type="InterPro" id="IPR032710">
    <property type="entry name" value="NTF2-like_dom_sf"/>
</dbReference>
<feature type="domain" description="DUF4440" evidence="1">
    <location>
        <begin position="25"/>
        <end position="127"/>
    </location>
</feature>
<dbReference type="EMBL" id="JAERRI010000003">
    <property type="protein sequence ID" value="MBL1089124.1"/>
    <property type="molecule type" value="Genomic_DNA"/>
</dbReference>
<proteinExistence type="predicted"/>
<accession>A0ABS1MN00</accession>
<dbReference type="Pfam" id="PF14534">
    <property type="entry name" value="DUF4440"/>
    <property type="match status" value="1"/>
</dbReference>
<dbReference type="SUPFAM" id="SSF54427">
    <property type="entry name" value="NTF2-like"/>
    <property type="match status" value="1"/>
</dbReference>
<keyword evidence="3" id="KW-1185">Reference proteome</keyword>
<dbReference type="NCBIfam" id="TIGR02246">
    <property type="entry name" value="SgcJ/EcaC family oxidoreductase"/>
    <property type="match status" value="1"/>
</dbReference>
<sequence>MNASPAGTTQDAAAAVRERFAAHRLAWGDADAYGRSFTEDADYITFYGGRLTGREGVVEGHRGLFAGVLAGSRLWAEITGLAFLAPDVALVHARGAVLKGRRTRPGRRALSVQTYVLVREPDGDWRIRAFHNTRHRPRTEAMSAALARWAPKAH</sequence>
<dbReference type="InterPro" id="IPR027843">
    <property type="entry name" value="DUF4440"/>
</dbReference>
<evidence type="ECO:0000259" key="1">
    <source>
        <dbReference type="Pfam" id="PF14534"/>
    </source>
</evidence>
<comment type="caution">
    <text evidence="2">The sequence shown here is derived from an EMBL/GenBank/DDBJ whole genome shotgun (WGS) entry which is preliminary data.</text>
</comment>
<dbReference type="RefSeq" id="WP_201802097.1">
    <property type="nucleotide sequence ID" value="NZ_JAERRI010000003.1"/>
</dbReference>
<organism evidence="2 3">
    <name type="scientific">Streptomyces siderophoricus</name>
    <dbReference type="NCBI Taxonomy" id="2802281"/>
    <lineage>
        <taxon>Bacteria</taxon>
        <taxon>Bacillati</taxon>
        <taxon>Actinomycetota</taxon>
        <taxon>Actinomycetes</taxon>
        <taxon>Kitasatosporales</taxon>
        <taxon>Streptomycetaceae</taxon>
        <taxon>Streptomyces</taxon>
    </lineage>
</organism>
<dbReference type="InterPro" id="IPR011944">
    <property type="entry name" value="Steroid_delta5-4_isomerase"/>
</dbReference>
<name>A0ABS1MN00_9ACTN</name>